<evidence type="ECO:0000313" key="9">
    <source>
        <dbReference type="EMBL" id="MFC0213463.1"/>
    </source>
</evidence>
<evidence type="ECO:0000256" key="6">
    <source>
        <dbReference type="ARBA" id="ARBA00034125"/>
    </source>
</evidence>
<feature type="domain" description="Threonine/serine exporter-like N-terminal" evidence="8">
    <location>
        <begin position="11"/>
        <end position="250"/>
    </location>
</feature>
<dbReference type="InterPro" id="IPR050539">
    <property type="entry name" value="ThrE_Dicarb/AminoAcid_Exp"/>
</dbReference>
<gene>
    <name evidence="9" type="ORF">ACFFK0_13520</name>
</gene>
<dbReference type="EMBL" id="JBHLWN010000051">
    <property type="protein sequence ID" value="MFC0213463.1"/>
    <property type="molecule type" value="Genomic_DNA"/>
</dbReference>
<evidence type="ECO:0000256" key="3">
    <source>
        <dbReference type="ARBA" id="ARBA00022692"/>
    </source>
</evidence>
<protein>
    <submittedName>
        <fullName evidence="9">Threonine/serine exporter family protein</fullName>
    </submittedName>
</protein>
<keyword evidence="3 7" id="KW-0812">Transmembrane</keyword>
<dbReference type="PANTHER" id="PTHR34390:SF2">
    <property type="entry name" value="SUCCINATE TRANSPORTER SUBUNIT YJJP-RELATED"/>
    <property type="match status" value="1"/>
</dbReference>
<evidence type="ECO:0000256" key="7">
    <source>
        <dbReference type="SAM" id="Phobius"/>
    </source>
</evidence>
<feature type="transmembrane region" description="Helical" evidence="7">
    <location>
        <begin position="116"/>
        <end position="134"/>
    </location>
</feature>
<feature type="transmembrane region" description="Helical" evidence="7">
    <location>
        <begin position="172"/>
        <end position="190"/>
    </location>
</feature>
<evidence type="ECO:0000256" key="1">
    <source>
        <dbReference type="ARBA" id="ARBA00004651"/>
    </source>
</evidence>
<comment type="similarity">
    <text evidence="6">Belongs to the ThrE exporter (TC 2.A.79) family.</text>
</comment>
<evidence type="ECO:0000256" key="2">
    <source>
        <dbReference type="ARBA" id="ARBA00022475"/>
    </source>
</evidence>
<proteinExistence type="inferred from homology"/>
<accession>A0ABV6DLD7</accession>
<dbReference type="RefSeq" id="WP_377470773.1">
    <property type="nucleotide sequence ID" value="NZ_JBHLWN010000051.1"/>
</dbReference>
<feature type="transmembrane region" description="Helical" evidence="7">
    <location>
        <begin position="231"/>
        <end position="251"/>
    </location>
</feature>
<comment type="caution">
    <text evidence="9">The sequence shown here is derived from an EMBL/GenBank/DDBJ whole genome shotgun (WGS) entry which is preliminary data.</text>
</comment>
<evidence type="ECO:0000313" key="10">
    <source>
        <dbReference type="Proteomes" id="UP001589776"/>
    </source>
</evidence>
<organism evidence="9 10">
    <name type="scientific">Paenibacillus chartarius</name>
    <dbReference type="NCBI Taxonomy" id="747481"/>
    <lineage>
        <taxon>Bacteria</taxon>
        <taxon>Bacillati</taxon>
        <taxon>Bacillota</taxon>
        <taxon>Bacilli</taxon>
        <taxon>Bacillales</taxon>
        <taxon>Paenibacillaceae</taxon>
        <taxon>Paenibacillus</taxon>
    </lineage>
</organism>
<evidence type="ECO:0000256" key="5">
    <source>
        <dbReference type="ARBA" id="ARBA00023136"/>
    </source>
</evidence>
<dbReference type="Proteomes" id="UP001589776">
    <property type="component" value="Unassembled WGS sequence"/>
</dbReference>
<dbReference type="InterPro" id="IPR010619">
    <property type="entry name" value="ThrE-like_N"/>
</dbReference>
<sequence length="257" mass="27288">MDEKFNATIETCLIAGKIILQSGGETYRVEDTMTRIAAALGLQDAQSFVMPTAIIFTADGGSAHPTTRMVRISERSTDLRKVTLVNAISRRISSGGLSAEEALAMLRQIDASGTSYPLWLQVVAAALVSGSFLIMFKGEWYDFGAACLAGGIGYYGSYWFHRLVAIKFFAEFLAAWIIGVVAFVMVHYGAGRDLDAIIVGSVMPLVPGVLITNAVRDLMAGHLVSGISKGAEAFLTAFAIGSGVAFVLSLFSKGVGL</sequence>
<feature type="transmembrane region" description="Helical" evidence="7">
    <location>
        <begin position="196"/>
        <end position="219"/>
    </location>
</feature>
<keyword evidence="4 7" id="KW-1133">Transmembrane helix</keyword>
<evidence type="ECO:0000256" key="4">
    <source>
        <dbReference type="ARBA" id="ARBA00022989"/>
    </source>
</evidence>
<comment type="subcellular location">
    <subcellularLocation>
        <location evidence="1">Cell membrane</location>
        <topology evidence="1">Multi-pass membrane protein</topology>
    </subcellularLocation>
</comment>
<keyword evidence="10" id="KW-1185">Reference proteome</keyword>
<keyword evidence="2" id="KW-1003">Cell membrane</keyword>
<name>A0ABV6DLD7_9BACL</name>
<dbReference type="Pfam" id="PF06738">
    <property type="entry name" value="ThrE"/>
    <property type="match status" value="1"/>
</dbReference>
<evidence type="ECO:0000259" key="8">
    <source>
        <dbReference type="Pfam" id="PF06738"/>
    </source>
</evidence>
<dbReference type="PANTHER" id="PTHR34390">
    <property type="entry name" value="UPF0442 PROTEIN YJJB-RELATED"/>
    <property type="match status" value="1"/>
</dbReference>
<keyword evidence="5 7" id="KW-0472">Membrane</keyword>
<reference evidence="9 10" key="1">
    <citation type="submission" date="2024-09" db="EMBL/GenBank/DDBJ databases">
        <authorList>
            <person name="Sun Q."/>
            <person name="Mori K."/>
        </authorList>
    </citation>
    <scope>NUCLEOTIDE SEQUENCE [LARGE SCALE GENOMIC DNA]</scope>
    <source>
        <strain evidence="9 10">CCM 7759</strain>
    </source>
</reference>